<dbReference type="AlphaFoldDB" id="A0A7H0SQP7"/>
<gene>
    <name evidence="1" type="ORF">GP475_09640</name>
</gene>
<protein>
    <submittedName>
        <fullName evidence="1">Uncharacterized protein</fullName>
    </submittedName>
</protein>
<organism evidence="1 2">
    <name type="scientific">Corynebacterium poyangense</name>
    <dbReference type="NCBI Taxonomy" id="2684405"/>
    <lineage>
        <taxon>Bacteria</taxon>
        <taxon>Bacillati</taxon>
        <taxon>Actinomycetota</taxon>
        <taxon>Actinomycetes</taxon>
        <taxon>Mycobacteriales</taxon>
        <taxon>Corynebacteriaceae</taxon>
        <taxon>Corynebacterium</taxon>
    </lineage>
</organism>
<dbReference type="KEGG" id="cpoy:GP475_09640"/>
<accession>A0A7H0SQP7</accession>
<proteinExistence type="predicted"/>
<evidence type="ECO:0000313" key="1">
    <source>
        <dbReference type="EMBL" id="QNQ90872.1"/>
    </source>
</evidence>
<name>A0A7H0SQP7_9CORY</name>
<sequence>MNQNTTPLFELPADPPGRHEKLLTRAIEAAEETGVIEEIDSAMISLALANAHALDKAEKMKNGPYAISSITGPYREVLTSLRMTPETRNNEANDELAQALAALDTAAPINTEA</sequence>
<evidence type="ECO:0000313" key="2">
    <source>
        <dbReference type="Proteomes" id="UP000516320"/>
    </source>
</evidence>
<dbReference type="RefSeq" id="WP_187974182.1">
    <property type="nucleotide sequence ID" value="NZ_CP046884.1"/>
</dbReference>
<dbReference type="EMBL" id="CP046884">
    <property type="protein sequence ID" value="QNQ90872.1"/>
    <property type="molecule type" value="Genomic_DNA"/>
</dbReference>
<keyword evidence="2" id="KW-1185">Reference proteome</keyword>
<reference evidence="1 2" key="1">
    <citation type="submission" date="2019-12" db="EMBL/GenBank/DDBJ databases">
        <title>Corynebacterium sp. nov., isolated from feces of the Anser Albifrons in China.</title>
        <authorList>
            <person name="Liu Q."/>
        </authorList>
    </citation>
    <scope>NUCLEOTIDE SEQUENCE [LARGE SCALE GENOMIC DNA]</scope>
    <source>
        <strain evidence="1 2">4H37-19</strain>
    </source>
</reference>
<dbReference type="Proteomes" id="UP000516320">
    <property type="component" value="Chromosome"/>
</dbReference>